<dbReference type="STRING" id="225359.A0A2S4PQU7"/>
<evidence type="ECO:0000256" key="7">
    <source>
        <dbReference type="SAM" id="SignalP"/>
    </source>
</evidence>
<dbReference type="PANTHER" id="PTHR32083">
    <property type="entry name" value="CILIA AND FLAGELLA-ASSOCIATED PROTEIN 58-RELATED"/>
    <property type="match status" value="1"/>
</dbReference>
<comment type="caution">
    <text evidence="8">The sequence shown here is derived from an EMBL/GenBank/DDBJ whole genome shotgun (WGS) entry which is preliminary data.</text>
</comment>
<feature type="region of interest" description="Disordered" evidence="6">
    <location>
        <begin position="1334"/>
        <end position="1460"/>
    </location>
</feature>
<keyword evidence="2" id="KW-0378">Hydrolase</keyword>
<sequence>MLFLAVVVAILPALITAKGQLGFALGNKKPDGSCKFKSDYIDDLKSLNAYSKIVRIYAASDCDVAKELLPAAQEQGAKVVLGIWPDTDDSFQKDKSAVLTYAPQYPDQVYAITVGSESLYRGNFTGEQLLSKILDVKNSLGGKFKVGTADSWNKFQDGTADPVIKGGADIILCNAFSYWQGQTIADSSSTLFDDVSQAFGHIQSVAGGADKAPELWVGEAGWPTAGQRYQNAQPGITEASTFWSQSICGIRMWGVNIFSFEAFDEPWKPKSVGTDGTAADETHWVYSSSTPPPALAEEGLLASSPAISSSSTVEEEEEALSPTLPPLPEPKFNGHIVRVPSPRTPLQDSGTEQTGYFTASWGSPYQTSPSLQLRYSQSRATSSEEDSIEAPFHLFQLQTPFLRPAPSLIRGHTDPDIINQDRLTSATVLANRARRKRLGLTEDWIRKHTCGDLAESNHWLSDGEKKEDPQTPTLKSYFDSLDLQELTKVHKRQLSASTLRQEDFYSDSESSKPKHKSFQNQSSVMDTTNKPLPIPSSEEWRAAALPSPVEILAPTTIASVELRTKKKIPWGGKYILILLPTEDDRGKGGCKPQPMTDKDVQDMLINWKNLGYHTQGFDLGPECSDDEESAQGQSRTIWPLTQDILDEKIRGQLKVSIPDKRDWDRYVQQLQEAKLRSLGVSLSEDEPVPQPFNLTSIPNLSRRASVQYPSLPFSPPIPTSSAGSSHINLNHNPFSPVMMPPGASMSTNHSSHPASIASPLLINDLNQGKNNLYHSNSFTTNDRPFGSPFQLAHQQSPISWTPGQTFHQQGLASGCRSPSKLNLGPISSPLISFSPESCFQQMNDSTQQLQQRQNMLQTHVPLSQSQQSINETSPHLEEVKEHEDERSRGAMKAQAMETLQEIRQENSSLQEEIEAAEYHLESQIQRELEHKDYSPHSEKGSEELILHHPQPHSRNHSLFKDKDENSVNFIDIHSQDNDCTKQVDAQCITITSNESSTPIKSMKRVYGQAKNEDEYAWNDNRSPRSYGSSKKVAYENVNHKPKASFSKLNVTAKEFTFNPSGISTIATATSSSGLCYQQSSSLPLQHIRSQGAEGARPFFTASGPPVSTNNSQVGHMSGNFHHGQLNYPPIFVPGNGEFNFPSMTPNFKSTSIEYKIPGSNSMITGINTHQIPIFGNIDLSKNSMEKPSKRSKAIPIVRPDETKIEETSKKTVGSTDKIDSVPTITNSIESIRELDGTQQIEKKIPSSNVLLNKEKTSDPTVDSNIKNSREKRKQKLPSWSFPKQQQSEISDTADSKVSKTNEPDRPTSQASTSATSRGIFHTIKENFKYLGHKRDSSSLSLTTKSSETKSNNPQSHNKTSCVSTVKMSSQSNSLTRTSKDLGANSASPKNKRQISRLTSISGPTSTQNSPSSEVKKKTHDTEQNGSIITGPYSINKASTPPHSDTHEFKGSNKSIHNDQDHTHQITCEEGDSYSHNNNQTDVSLPSRQEKEVHGVNHSNTARCIKVPDLDSSSPIRLLSNHILRSDAPSPSPKRFHTLPGETKIFTRDQENLFKSGPLRTLAQINNSEVISEWDDVISEAEESKIKFRAQFFDNHVNNIVGGILAERLGPLEQTLGTIQESVMTIADQILVPQGSRSAVGAFSDADDEDEDGPRPIVNLRRDKRLSQIKAIIQESIASINLSGTQLTSLENNLDKQDLAKALQDIKNKLNQPTKFDLSSAGFRDIIKETIERKMPGKILLADGVNVTRIADLQSKLSQAESRLDEEVQIRRAAEDRLSEIQRQLRISSEEEHRLRAEVDQRELKIHKILDDCDAKVRSSEVDHTKSLMQITVLEAAEDIAKKNEASLRVQIQKLEDDLRASQQQNQRWQMENERAQEASRHYSENLEQVTLTNKELRHTIERLKIQSEESIRVREVMRGKLIALQEDMACAAREITDENSRRAKKEQELIARQEVLDARLQAEARTRERMETEIERLERGERDALRAVNECKKLEDLVAKLTEESHIAKKDAMRYQLELTSANDQMNIMRENFERQIFNLRSDIDQGRLDFQNMRVKSEKLVEEIEKSKKDSENNFDINLAEKVEDLKTQHSRRLHNITEEAQRQEQHLLERLSLSNEKTQILQDRVAHLEEKLEIANAAAAAAVNAAKSARSESNASAQSKKSAPYDKPTAIRADLPEKISSQALRETIISLQEQLQDRESTIESLESTVSSIDPEIALKISKRDDEIMWLRELLAVRKSDLSEIVQSLEQDHWDVERVKDAAIRLRTNLQMQEQELERAINGGSALPSFAASLKDVASPRVAQAVGPLVAVLGSWRKSKTDESHGSYVNFGPGVTPSRNDLRFVGGILTPPNSTGQQQTKPAPKFKVLNPVNQRFTSEQLANRPRVAVRGMPPKKVGNIRRLGSLNSPEKNSETNSFDTMPIMMDSSYDQDATEKEFNETGFHQSEVNGKN</sequence>
<feature type="region of interest" description="Disordered" evidence="6">
    <location>
        <begin position="305"/>
        <end position="332"/>
    </location>
</feature>
<feature type="compositionally biased region" description="Polar residues" evidence="6">
    <location>
        <begin position="1395"/>
        <end position="1412"/>
    </location>
</feature>
<feature type="region of interest" description="Disordered" evidence="6">
    <location>
        <begin position="2151"/>
        <end position="2170"/>
    </location>
</feature>
<evidence type="ECO:0000256" key="1">
    <source>
        <dbReference type="ARBA" id="ARBA00008773"/>
    </source>
</evidence>
<protein>
    <recommendedName>
        <fullName evidence="10">Glycoside hydrolase family 17 protein</fullName>
    </recommendedName>
</protein>
<evidence type="ECO:0000256" key="5">
    <source>
        <dbReference type="SAM" id="Coils"/>
    </source>
</evidence>
<dbReference type="InterPro" id="IPR000490">
    <property type="entry name" value="Glyco_hydro_17"/>
</dbReference>
<feature type="coiled-coil region" evidence="5">
    <location>
        <begin position="1749"/>
        <end position="1797"/>
    </location>
</feature>
<evidence type="ECO:0000313" key="9">
    <source>
        <dbReference type="Proteomes" id="UP000237438"/>
    </source>
</evidence>
<dbReference type="GO" id="GO:0005975">
    <property type="term" value="P:carbohydrate metabolic process"/>
    <property type="evidence" value="ECO:0007669"/>
    <property type="project" value="InterPro"/>
</dbReference>
<keyword evidence="3 5" id="KW-0175">Coiled coil</keyword>
<feature type="compositionally biased region" description="Polar residues" evidence="6">
    <location>
        <begin position="1306"/>
        <end position="1316"/>
    </location>
</feature>
<dbReference type="Pfam" id="PF00332">
    <property type="entry name" value="Glyco_hydro_17"/>
    <property type="match status" value="1"/>
</dbReference>
<dbReference type="EMBL" id="PEDP01001032">
    <property type="protein sequence ID" value="POS84401.1"/>
    <property type="molecule type" value="Genomic_DNA"/>
</dbReference>
<feature type="region of interest" description="Disordered" evidence="6">
    <location>
        <begin position="2391"/>
        <end position="2453"/>
    </location>
</feature>
<evidence type="ECO:0000313" key="8">
    <source>
        <dbReference type="EMBL" id="POS84401.1"/>
    </source>
</evidence>
<keyword evidence="7" id="KW-0732">Signal</keyword>
<dbReference type="OrthoDB" id="1293114at2759"/>
<comment type="similarity">
    <text evidence="1 4">Belongs to the glycosyl hydrolase 17 family.</text>
</comment>
<feature type="region of interest" description="Disordered" evidence="6">
    <location>
        <begin position="862"/>
        <end position="886"/>
    </location>
</feature>
<feature type="compositionally biased region" description="Polar residues" evidence="6">
    <location>
        <begin position="518"/>
        <end position="530"/>
    </location>
</feature>
<accession>A0A2S4PQU7</accession>
<feature type="compositionally biased region" description="Low complexity" evidence="6">
    <location>
        <begin position="1337"/>
        <end position="1350"/>
    </location>
</feature>
<feature type="compositionally biased region" description="Polar residues" evidence="6">
    <location>
        <begin position="2153"/>
        <end position="2163"/>
    </location>
</feature>
<feature type="compositionally biased region" description="Polar residues" evidence="6">
    <location>
        <begin position="2443"/>
        <end position="2453"/>
    </location>
</feature>
<evidence type="ECO:0000256" key="6">
    <source>
        <dbReference type="SAM" id="MobiDB-lite"/>
    </source>
</evidence>
<feature type="region of interest" description="Disordered" evidence="6">
    <location>
        <begin position="1245"/>
        <end position="1317"/>
    </location>
</feature>
<feature type="compositionally biased region" description="Basic and acidic residues" evidence="6">
    <location>
        <begin position="1443"/>
        <end position="1460"/>
    </location>
</feature>
<feature type="compositionally biased region" description="Polar residues" evidence="6">
    <location>
        <begin position="2406"/>
        <end position="2420"/>
    </location>
</feature>
<feature type="coiled-coil region" evidence="5">
    <location>
        <begin position="892"/>
        <end position="926"/>
    </location>
</feature>
<feature type="compositionally biased region" description="Polar residues" evidence="6">
    <location>
        <begin position="862"/>
        <end position="873"/>
    </location>
</feature>
<feature type="coiled-coil region" evidence="5">
    <location>
        <begin position="1837"/>
        <end position="1906"/>
    </location>
</feature>
<feature type="compositionally biased region" description="Basic and acidic residues" evidence="6">
    <location>
        <begin position="1413"/>
        <end position="1422"/>
    </location>
</feature>
<evidence type="ECO:0008006" key="10">
    <source>
        <dbReference type="Google" id="ProtNLM"/>
    </source>
</evidence>
<feature type="coiled-coil region" evidence="5">
    <location>
        <begin position="1960"/>
        <end position="2147"/>
    </location>
</feature>
<dbReference type="GO" id="GO:0005856">
    <property type="term" value="C:cytoskeleton"/>
    <property type="evidence" value="ECO:0007669"/>
    <property type="project" value="TreeGrafter"/>
</dbReference>
<dbReference type="PANTHER" id="PTHR32083:SF0">
    <property type="entry name" value="CILIA AND FLAGELLA-ASSOCIATED PROTEIN 58"/>
    <property type="match status" value="1"/>
</dbReference>
<name>A0A2S4PQU7_9PEZI</name>
<evidence type="ECO:0000256" key="2">
    <source>
        <dbReference type="ARBA" id="ARBA00022801"/>
    </source>
</evidence>
<organism evidence="8 9">
    <name type="scientific">Erysiphe pulchra</name>
    <dbReference type="NCBI Taxonomy" id="225359"/>
    <lineage>
        <taxon>Eukaryota</taxon>
        <taxon>Fungi</taxon>
        <taxon>Dikarya</taxon>
        <taxon>Ascomycota</taxon>
        <taxon>Pezizomycotina</taxon>
        <taxon>Leotiomycetes</taxon>
        <taxon>Erysiphales</taxon>
        <taxon>Erysiphaceae</taxon>
        <taxon>Erysiphe</taxon>
    </lineage>
</organism>
<feature type="chain" id="PRO_5015645609" description="Glycoside hydrolase family 17 protein" evidence="7">
    <location>
        <begin position="18"/>
        <end position="2453"/>
    </location>
</feature>
<gene>
    <name evidence="8" type="ORF">EPUL_004414</name>
</gene>
<reference evidence="8 9" key="1">
    <citation type="submission" date="2017-10" db="EMBL/GenBank/DDBJ databases">
        <title>Development of genomic resources for the powdery mildew, Erysiphe pulchra.</title>
        <authorList>
            <person name="Wadl P.A."/>
            <person name="Mack B.M."/>
            <person name="Moore G."/>
            <person name="Beltz S.B."/>
        </authorList>
    </citation>
    <scope>NUCLEOTIDE SEQUENCE [LARGE SCALE GENOMIC DNA]</scope>
    <source>
        <strain evidence="8">Cflorida</strain>
    </source>
</reference>
<feature type="compositionally biased region" description="Polar residues" evidence="6">
    <location>
        <begin position="1281"/>
        <end position="1292"/>
    </location>
</feature>
<evidence type="ECO:0000256" key="3">
    <source>
        <dbReference type="ARBA" id="ARBA00023054"/>
    </source>
</evidence>
<feature type="signal peptide" evidence="7">
    <location>
        <begin position="1"/>
        <end position="17"/>
    </location>
</feature>
<proteinExistence type="inferred from homology"/>
<keyword evidence="9" id="KW-1185">Reference proteome</keyword>
<feature type="compositionally biased region" description="Polar residues" evidence="6">
    <location>
        <begin position="1351"/>
        <end position="1376"/>
    </location>
</feature>
<dbReference type="Gene3D" id="3.20.20.80">
    <property type="entry name" value="Glycosidases"/>
    <property type="match status" value="1"/>
</dbReference>
<feature type="region of interest" description="Disordered" evidence="6">
    <location>
        <begin position="502"/>
        <end position="532"/>
    </location>
</feature>
<dbReference type="InterPro" id="IPR017853">
    <property type="entry name" value="GH"/>
</dbReference>
<dbReference type="GO" id="GO:0004553">
    <property type="term" value="F:hydrolase activity, hydrolyzing O-glycosyl compounds"/>
    <property type="evidence" value="ECO:0007669"/>
    <property type="project" value="InterPro"/>
</dbReference>
<dbReference type="SUPFAM" id="SSF51445">
    <property type="entry name" value="(Trans)glycosidases"/>
    <property type="match status" value="1"/>
</dbReference>
<feature type="non-terminal residue" evidence="8">
    <location>
        <position position="2453"/>
    </location>
</feature>
<feature type="compositionally biased region" description="Basic and acidic residues" evidence="6">
    <location>
        <begin position="874"/>
        <end position="886"/>
    </location>
</feature>
<feature type="compositionally biased region" description="Basic and acidic residues" evidence="6">
    <location>
        <begin position="1293"/>
        <end position="1305"/>
    </location>
</feature>
<dbReference type="Proteomes" id="UP000237438">
    <property type="component" value="Unassembled WGS sequence"/>
</dbReference>
<evidence type="ECO:0000256" key="4">
    <source>
        <dbReference type="RuleBase" id="RU004335"/>
    </source>
</evidence>